<feature type="region of interest" description="Disordered" evidence="1">
    <location>
        <begin position="30"/>
        <end position="73"/>
    </location>
</feature>
<protein>
    <submittedName>
        <fullName evidence="2">Uncharacterized protein</fullName>
    </submittedName>
</protein>
<organism evidence="2 3">
    <name type="scientific">Streptomyces caniscabiei</name>
    <dbReference type="NCBI Taxonomy" id="2746961"/>
    <lineage>
        <taxon>Bacteria</taxon>
        <taxon>Bacillati</taxon>
        <taxon>Actinomycetota</taxon>
        <taxon>Actinomycetes</taxon>
        <taxon>Kitasatosporales</taxon>
        <taxon>Streptomycetaceae</taxon>
        <taxon>Streptomyces</taxon>
    </lineage>
</organism>
<evidence type="ECO:0000313" key="3">
    <source>
        <dbReference type="Proteomes" id="UP000661025"/>
    </source>
</evidence>
<evidence type="ECO:0000313" key="2">
    <source>
        <dbReference type="EMBL" id="MBD9721976.1"/>
    </source>
</evidence>
<dbReference type="GeneID" id="79929210"/>
<name>A0A927QD64_9ACTN</name>
<comment type="caution">
    <text evidence="2">The sequence shown here is derived from an EMBL/GenBank/DDBJ whole genome shotgun (WGS) entry which is preliminary data.</text>
</comment>
<evidence type="ECO:0000256" key="1">
    <source>
        <dbReference type="SAM" id="MobiDB-lite"/>
    </source>
</evidence>
<dbReference type="RefSeq" id="WP_192359077.1">
    <property type="nucleotide sequence ID" value="NZ_CP119182.1"/>
</dbReference>
<dbReference type="Proteomes" id="UP000661025">
    <property type="component" value="Unassembled WGS sequence"/>
</dbReference>
<accession>A0A927QD64</accession>
<proteinExistence type="predicted"/>
<sequence>MSNVDNLNECPELLDLGHAHGLTDEILAGLDRPQAPEPKPRDGRRLGLGDILATPPITTSDVPAALRGPRWKP</sequence>
<gene>
    <name evidence="2" type="ORF">IHE70_01685</name>
</gene>
<feature type="compositionally biased region" description="Basic and acidic residues" evidence="1">
    <location>
        <begin position="38"/>
        <end position="47"/>
    </location>
</feature>
<dbReference type="AlphaFoldDB" id="A0A927QD64"/>
<reference evidence="2" key="1">
    <citation type="submission" date="2020-09" db="EMBL/GenBank/DDBJ databases">
        <title>Streptomyces canutascabiei sp. nov., which causes potato common scab and is distributed across the world.</title>
        <authorList>
            <person name="Nguyen H.P."/>
            <person name="Weisberg A.J."/>
            <person name="Chang J.H."/>
            <person name="Clarke C.R."/>
        </authorList>
    </citation>
    <scope>NUCLEOTIDE SEQUENCE</scope>
    <source>
        <strain evidence="2">ID-01-6.2a</strain>
    </source>
</reference>
<dbReference type="EMBL" id="JACYXT010000001">
    <property type="protein sequence ID" value="MBD9721976.1"/>
    <property type="molecule type" value="Genomic_DNA"/>
</dbReference>